<reference evidence="1" key="1">
    <citation type="submission" date="2023-08" db="EMBL/GenBank/DDBJ databases">
        <title>Chromosome-level Genome Assembly of mud carp (Cirrhinus molitorella).</title>
        <authorList>
            <person name="Liu H."/>
        </authorList>
    </citation>
    <scope>NUCLEOTIDE SEQUENCE</scope>
    <source>
        <strain evidence="1">Prfri</strain>
        <tissue evidence="1">Muscle</tissue>
    </source>
</reference>
<gene>
    <name evidence="1" type="ORF">Q8A67_020924</name>
</gene>
<name>A0AA88TD81_9TELE</name>
<organism evidence="1 2">
    <name type="scientific">Cirrhinus molitorella</name>
    <name type="common">mud carp</name>
    <dbReference type="NCBI Taxonomy" id="172907"/>
    <lineage>
        <taxon>Eukaryota</taxon>
        <taxon>Metazoa</taxon>
        <taxon>Chordata</taxon>
        <taxon>Craniata</taxon>
        <taxon>Vertebrata</taxon>
        <taxon>Euteleostomi</taxon>
        <taxon>Actinopterygii</taxon>
        <taxon>Neopterygii</taxon>
        <taxon>Teleostei</taxon>
        <taxon>Ostariophysi</taxon>
        <taxon>Cypriniformes</taxon>
        <taxon>Cyprinidae</taxon>
        <taxon>Labeoninae</taxon>
        <taxon>Labeonini</taxon>
        <taxon>Cirrhinus</taxon>
    </lineage>
</organism>
<comment type="caution">
    <text evidence="1">The sequence shown here is derived from an EMBL/GenBank/DDBJ whole genome shotgun (WGS) entry which is preliminary data.</text>
</comment>
<keyword evidence="2" id="KW-1185">Reference proteome</keyword>
<accession>A0AA88TD81</accession>
<sequence length="132" mass="14890">MVVQTHGIEMGLETVVEQVTRVEQAERVVRAELETTEELGADQAARAETVKDLSDGFLDSNRTGRKFREGKGREFRDYLCVMTRQVESLERASMAVTGQAEGCHPLRSFCNGCHCLWSPQPGEVLYQFPLPW</sequence>
<evidence type="ECO:0000313" key="2">
    <source>
        <dbReference type="Proteomes" id="UP001187343"/>
    </source>
</evidence>
<evidence type="ECO:0000313" key="1">
    <source>
        <dbReference type="EMBL" id="KAK2876828.1"/>
    </source>
</evidence>
<protein>
    <submittedName>
        <fullName evidence="1">Uncharacterized protein</fullName>
    </submittedName>
</protein>
<dbReference type="AlphaFoldDB" id="A0AA88TD81"/>
<dbReference type="EMBL" id="JAUYZG010000020">
    <property type="protein sequence ID" value="KAK2876828.1"/>
    <property type="molecule type" value="Genomic_DNA"/>
</dbReference>
<dbReference type="Proteomes" id="UP001187343">
    <property type="component" value="Unassembled WGS sequence"/>
</dbReference>
<proteinExistence type="predicted"/>